<feature type="binding site" evidence="8">
    <location>
        <position position="594"/>
    </location>
    <ligand>
        <name>ATP</name>
        <dbReference type="ChEBI" id="CHEBI:30616"/>
    </ligand>
</feature>
<feature type="domain" description="Polyphosphate kinase C-terminal" evidence="12">
    <location>
        <begin position="505"/>
        <end position="676"/>
    </location>
</feature>
<dbReference type="Gene3D" id="1.20.58.310">
    <property type="entry name" value="Polyphosphate kinase N-terminal domain"/>
    <property type="match status" value="1"/>
</dbReference>
<dbReference type="GO" id="GO:0009358">
    <property type="term" value="C:polyphosphate kinase complex"/>
    <property type="evidence" value="ECO:0007669"/>
    <property type="project" value="InterPro"/>
</dbReference>
<dbReference type="GO" id="GO:0006799">
    <property type="term" value="P:polyphosphate biosynthetic process"/>
    <property type="evidence" value="ECO:0007669"/>
    <property type="project" value="UniProtKB-UniRule"/>
</dbReference>
<evidence type="ECO:0000256" key="8">
    <source>
        <dbReference type="HAMAP-Rule" id="MF_00347"/>
    </source>
</evidence>
<dbReference type="GO" id="GO:0005524">
    <property type="term" value="F:ATP binding"/>
    <property type="evidence" value="ECO:0007669"/>
    <property type="project" value="UniProtKB-KW"/>
</dbReference>
<dbReference type="InterPro" id="IPR041108">
    <property type="entry name" value="PP_kinase_C_1"/>
</dbReference>
<dbReference type="Proteomes" id="UP000037600">
    <property type="component" value="Unassembled WGS sequence"/>
</dbReference>
<feature type="binding site" evidence="8">
    <location>
        <position position="377"/>
    </location>
    <ligand>
        <name>Mg(2+)</name>
        <dbReference type="ChEBI" id="CHEBI:18420"/>
    </ligand>
</feature>
<comment type="cofactor">
    <cofactor evidence="8">
        <name>Mg(2+)</name>
        <dbReference type="ChEBI" id="CHEBI:18420"/>
    </cofactor>
</comment>
<gene>
    <name evidence="8" type="primary">ppk</name>
    <name evidence="14" type="ORF">XM47_16075</name>
</gene>
<dbReference type="InterPro" id="IPR025200">
    <property type="entry name" value="PPK_C_dom2"/>
</dbReference>
<evidence type="ECO:0000256" key="2">
    <source>
        <dbReference type="ARBA" id="ARBA00022679"/>
    </source>
</evidence>
<evidence type="ECO:0000256" key="4">
    <source>
        <dbReference type="ARBA" id="ARBA00022741"/>
    </source>
</evidence>
<dbReference type="STRING" id="1513271.XM47_16075"/>
<dbReference type="InterPro" id="IPR003414">
    <property type="entry name" value="PP_kinase"/>
</dbReference>
<dbReference type="NCBIfam" id="NF003917">
    <property type="entry name" value="PRK05443.1-1"/>
    <property type="match status" value="1"/>
</dbReference>
<dbReference type="InterPro" id="IPR024953">
    <property type="entry name" value="PP_kinase_middle"/>
</dbReference>
<evidence type="ECO:0000256" key="7">
    <source>
        <dbReference type="ARBA" id="ARBA00022842"/>
    </source>
</evidence>
<feature type="domain" description="Polyphosphate kinase C-terminal" evidence="13">
    <location>
        <begin position="334"/>
        <end position="498"/>
    </location>
</feature>
<dbReference type="InterPro" id="IPR025198">
    <property type="entry name" value="PPK_N_dom"/>
</dbReference>
<evidence type="ECO:0000256" key="6">
    <source>
        <dbReference type="ARBA" id="ARBA00022840"/>
    </source>
</evidence>
<evidence type="ECO:0000256" key="3">
    <source>
        <dbReference type="ARBA" id="ARBA00022723"/>
    </source>
</evidence>
<evidence type="ECO:0000256" key="5">
    <source>
        <dbReference type="ARBA" id="ARBA00022777"/>
    </source>
</evidence>
<dbReference type="PATRIC" id="fig|1513271.3.peg.3313"/>
<dbReference type="AlphaFoldDB" id="A0A0J8JI49"/>
<dbReference type="PIRSF" id="PIRSF015589">
    <property type="entry name" value="PP_kinase"/>
    <property type="match status" value="1"/>
</dbReference>
<feature type="domain" description="Polyphosphate kinase N-terminal" evidence="11">
    <location>
        <begin position="7"/>
        <end position="112"/>
    </location>
</feature>
<evidence type="ECO:0000256" key="1">
    <source>
        <dbReference type="ARBA" id="ARBA00022553"/>
    </source>
</evidence>
<dbReference type="Pfam" id="PF13090">
    <property type="entry name" value="PP_kinase_C"/>
    <property type="match status" value="1"/>
</dbReference>
<comment type="PTM">
    <text evidence="8 9">An intermediate of this reaction is the autophosphorylated ppk in which a phosphate is covalently linked to a histidine residue through a N-P bond.</text>
</comment>
<evidence type="ECO:0000313" key="14">
    <source>
        <dbReference type="EMBL" id="KMT64131.1"/>
    </source>
</evidence>
<dbReference type="Gene3D" id="3.30.870.10">
    <property type="entry name" value="Endonuclease Chain A"/>
    <property type="match status" value="2"/>
</dbReference>
<dbReference type="Pfam" id="PF02503">
    <property type="entry name" value="PP_kinase"/>
    <property type="match status" value="1"/>
</dbReference>
<dbReference type="EMBL" id="LAZL01000031">
    <property type="protein sequence ID" value="KMT64131.1"/>
    <property type="molecule type" value="Genomic_DNA"/>
</dbReference>
<evidence type="ECO:0000259" key="11">
    <source>
        <dbReference type="Pfam" id="PF13089"/>
    </source>
</evidence>
<dbReference type="PANTHER" id="PTHR30218:SF0">
    <property type="entry name" value="POLYPHOSPHATE KINASE"/>
    <property type="match status" value="1"/>
</dbReference>
<dbReference type="Pfam" id="PF13089">
    <property type="entry name" value="PP_kinase_N"/>
    <property type="match status" value="1"/>
</dbReference>
<comment type="similarity">
    <text evidence="8 9">Belongs to the polyphosphate kinase 1 (PPK1) family.</text>
</comment>
<evidence type="ECO:0000259" key="10">
    <source>
        <dbReference type="Pfam" id="PF02503"/>
    </source>
</evidence>
<protein>
    <recommendedName>
        <fullName evidence="8 9">Polyphosphate kinase</fullName>
        <ecNumber evidence="8 9">2.7.4.1</ecNumber>
    </recommendedName>
    <alternativeName>
        <fullName evidence="8">ATP-polyphosphate phosphotransferase</fullName>
    </alternativeName>
    <alternativeName>
        <fullName evidence="8">Polyphosphoric acid kinase</fullName>
    </alternativeName>
</protein>
<comment type="function">
    <text evidence="8 9">Catalyzes the reversible transfer of the terminal phosphate of ATP to form a long-chain polyphosphate (polyP).</text>
</comment>
<dbReference type="SUPFAM" id="SSF140356">
    <property type="entry name" value="PPK N-terminal domain-like"/>
    <property type="match status" value="1"/>
</dbReference>
<dbReference type="PANTHER" id="PTHR30218">
    <property type="entry name" value="POLYPHOSPHATE KINASE"/>
    <property type="match status" value="1"/>
</dbReference>
<evidence type="ECO:0000259" key="12">
    <source>
        <dbReference type="Pfam" id="PF13090"/>
    </source>
</evidence>
<name>A0A0J8JI49_9ALTE</name>
<keyword evidence="1 8" id="KW-0597">Phosphoprotein</keyword>
<feature type="binding site" evidence="8">
    <location>
        <position position="407"/>
    </location>
    <ligand>
        <name>Mg(2+)</name>
        <dbReference type="ChEBI" id="CHEBI:18420"/>
    </ligand>
</feature>
<comment type="catalytic activity">
    <reaction evidence="8 9">
        <text>[phosphate](n) + ATP = [phosphate](n+1) + ADP</text>
        <dbReference type="Rhea" id="RHEA:19573"/>
        <dbReference type="Rhea" id="RHEA-COMP:9859"/>
        <dbReference type="Rhea" id="RHEA-COMP:14280"/>
        <dbReference type="ChEBI" id="CHEBI:16838"/>
        <dbReference type="ChEBI" id="CHEBI:30616"/>
        <dbReference type="ChEBI" id="CHEBI:456216"/>
        <dbReference type="EC" id="2.7.4.1"/>
    </reaction>
</comment>
<dbReference type="HAMAP" id="MF_00347">
    <property type="entry name" value="Polyphosphate_kinase"/>
    <property type="match status" value="1"/>
</dbReference>
<dbReference type="OrthoDB" id="9761456at2"/>
<keyword evidence="3 8" id="KW-0479">Metal-binding</keyword>
<keyword evidence="2 8" id="KW-0808">Transferase</keyword>
<dbReference type="CDD" id="cd09167">
    <property type="entry name" value="PLDc_EcPPK1_C2_like"/>
    <property type="match status" value="1"/>
</dbReference>
<dbReference type="FunFam" id="3.30.870.10:FF:000001">
    <property type="entry name" value="Polyphosphate kinase"/>
    <property type="match status" value="1"/>
</dbReference>
<dbReference type="SUPFAM" id="SSF56024">
    <property type="entry name" value="Phospholipase D/nuclease"/>
    <property type="match status" value="2"/>
</dbReference>
<dbReference type="Gene3D" id="3.30.1840.10">
    <property type="entry name" value="Polyphosphate kinase middle domain"/>
    <property type="match status" value="1"/>
</dbReference>
<dbReference type="EC" id="2.7.4.1" evidence="8 9"/>
<feature type="binding site" evidence="8">
    <location>
        <position position="566"/>
    </location>
    <ligand>
        <name>ATP</name>
        <dbReference type="ChEBI" id="CHEBI:30616"/>
    </ligand>
</feature>
<accession>A0A0J8JI49</accession>
<organism evidence="14 15">
    <name type="scientific">Catenovulum maritimum</name>
    <dbReference type="NCBI Taxonomy" id="1513271"/>
    <lineage>
        <taxon>Bacteria</taxon>
        <taxon>Pseudomonadati</taxon>
        <taxon>Pseudomonadota</taxon>
        <taxon>Gammaproteobacteria</taxon>
        <taxon>Alteromonadales</taxon>
        <taxon>Alteromonadaceae</taxon>
        <taxon>Catenovulum</taxon>
    </lineage>
</organism>
<keyword evidence="5 8" id="KW-0418">Kinase</keyword>
<dbReference type="SUPFAM" id="SSF143724">
    <property type="entry name" value="PHP14-like"/>
    <property type="match status" value="1"/>
</dbReference>
<keyword evidence="7 8" id="KW-0460">Magnesium</keyword>
<dbReference type="InterPro" id="IPR036830">
    <property type="entry name" value="PP_kinase_middle_dom_sf"/>
</dbReference>
<sequence length="694" mass="80315">MSKEKLFIAKELSWLSFNARVLQEAADTSVPVVERMRFLGIFSSNLDEFFRVRVAELKRKSIIEAENAEASSSNEFLTLLEQVQQKVKTMQADFDLIFQDVTKTLAKYKIYFVDHTNLSDFHENWLKQFYKNKVVKHIRPIIPSTGKKLVDLISDNETYLAVQISKSGEHQYAVIEVPTDELSRFILLPPERSKVKKEVILLDDVIEHNLAEIFSGFFEFDEICAYSFKVTRDADYFVEDEIDQSIVEQMSESLKQRINAEPTRVVYNREMPNGMLKFLKKQLKISNTNEGLLSGGRYRNFKDFIGFPNFGRSYLENSSLPALENTDFATATSAFEAIQKNDILLYYPYHSFDHFTELVRQASFDPAVLHIRLNIYRVAKNSRVINSLIDAVKNGKNVTVVVELKARFDEENNIEWAKVMTDAGIKVQFGIPTLKIHSKLCLIHRKENNEIVRYAHLGTGNFHEKTAKIYTDFSLFTCHPEITEEVENVFDFIQHSYKRFKFYHLLVSPLNTRSGITQLIDQEINNARMGNTAEIMLKINNLVDEAIITKLYEASHAGVKIKMIIRGMCSLIPGKKGLSENIKIISIIDRFLEHPRVMIFHNNGDEKVFISSADWMTRNIEHRIEVSCPIYDKSLKKQIKTIFDLHFKDTTKARCLDEKMSNQYVARGNKRKIRSQIAIYDYLKNLEAAKMTDN</sequence>
<feature type="binding site" evidence="8">
    <location>
        <position position="45"/>
    </location>
    <ligand>
        <name>ATP</name>
        <dbReference type="ChEBI" id="CHEBI:30616"/>
    </ligand>
</feature>
<keyword evidence="15" id="KW-1185">Reference proteome</keyword>
<dbReference type="Pfam" id="PF17941">
    <property type="entry name" value="PP_kinase_C_1"/>
    <property type="match status" value="1"/>
</dbReference>
<dbReference type="NCBIfam" id="TIGR03705">
    <property type="entry name" value="poly_P_kin"/>
    <property type="match status" value="1"/>
</dbReference>
<comment type="caution">
    <text evidence="14">The sequence shown here is derived from an EMBL/GenBank/DDBJ whole genome shotgun (WGS) entry which is preliminary data.</text>
</comment>
<dbReference type="GO" id="GO:0046872">
    <property type="term" value="F:metal ion binding"/>
    <property type="evidence" value="ECO:0007669"/>
    <property type="project" value="UniProtKB-KW"/>
</dbReference>
<evidence type="ECO:0000256" key="9">
    <source>
        <dbReference type="RuleBase" id="RU003800"/>
    </source>
</evidence>
<dbReference type="RefSeq" id="WP_048694884.1">
    <property type="nucleotide sequence ID" value="NZ_KQ130503.1"/>
</dbReference>
<evidence type="ECO:0000313" key="15">
    <source>
        <dbReference type="Proteomes" id="UP000037600"/>
    </source>
</evidence>
<feature type="domain" description="Polyphosphate kinase middle" evidence="10">
    <location>
        <begin position="123"/>
        <end position="306"/>
    </location>
</feature>
<dbReference type="CDD" id="cd09164">
    <property type="entry name" value="PLDc_EcPPK1_C1_like"/>
    <property type="match status" value="1"/>
</dbReference>
<dbReference type="GO" id="GO:0008976">
    <property type="term" value="F:polyphosphate kinase activity"/>
    <property type="evidence" value="ECO:0007669"/>
    <property type="project" value="UniProtKB-UniRule"/>
</dbReference>
<proteinExistence type="inferred from homology"/>
<evidence type="ECO:0000259" key="13">
    <source>
        <dbReference type="Pfam" id="PF17941"/>
    </source>
</evidence>
<dbReference type="InterPro" id="IPR036832">
    <property type="entry name" value="PPK_N_dom_sf"/>
</dbReference>
<keyword evidence="6 8" id="KW-0067">ATP-binding</keyword>
<feature type="active site" description="Phosphohistidine intermediate" evidence="8">
    <location>
        <position position="437"/>
    </location>
</feature>
<keyword evidence="4 8" id="KW-0547">Nucleotide-binding</keyword>
<reference evidence="14" key="1">
    <citation type="submission" date="2015-04" db="EMBL/GenBank/DDBJ databases">
        <title>Draft Genome Sequence of the Novel Agar-Digesting Marine Bacterium Q1.</title>
        <authorList>
            <person name="Li Y."/>
            <person name="Li D."/>
            <person name="Chen G."/>
            <person name="Du Z."/>
        </authorList>
    </citation>
    <scope>NUCLEOTIDE SEQUENCE [LARGE SCALE GENOMIC DNA]</scope>
    <source>
        <strain evidence="14">Q1</strain>
    </source>
</reference>
<feature type="binding site" evidence="8">
    <location>
        <position position="470"/>
    </location>
    <ligand>
        <name>ATP</name>
        <dbReference type="ChEBI" id="CHEBI:30616"/>
    </ligand>
</feature>